<proteinExistence type="predicted"/>
<dbReference type="GO" id="GO:0016627">
    <property type="term" value="F:oxidoreductase activity, acting on the CH-CH group of donors"/>
    <property type="evidence" value="ECO:0007669"/>
    <property type="project" value="TreeGrafter"/>
</dbReference>
<evidence type="ECO:0000259" key="2">
    <source>
        <dbReference type="Pfam" id="PF01243"/>
    </source>
</evidence>
<dbReference type="GO" id="GO:0005829">
    <property type="term" value="C:cytosol"/>
    <property type="evidence" value="ECO:0007669"/>
    <property type="project" value="TreeGrafter"/>
</dbReference>
<dbReference type="GO" id="GO:0070967">
    <property type="term" value="F:coenzyme F420 binding"/>
    <property type="evidence" value="ECO:0007669"/>
    <property type="project" value="TreeGrafter"/>
</dbReference>
<dbReference type="InterPro" id="IPR012349">
    <property type="entry name" value="Split_barrel_FMN-bd"/>
</dbReference>
<reference evidence="3" key="1">
    <citation type="submission" date="2024-05" db="EMBL/GenBank/DDBJ databases">
        <authorList>
            <person name="Cai S.Y."/>
            <person name="Jin L.M."/>
            <person name="Li H.R."/>
        </authorList>
    </citation>
    <scope>NUCLEOTIDE SEQUENCE</scope>
    <source>
        <strain evidence="3">A5-74</strain>
    </source>
</reference>
<dbReference type="PANTHER" id="PTHR35176:SF1">
    <property type="entry name" value="F420H(2)-DEPENDENT BILIVERDIN REDUCTASE"/>
    <property type="match status" value="1"/>
</dbReference>
<dbReference type="SUPFAM" id="SSF50475">
    <property type="entry name" value="FMN-binding split barrel"/>
    <property type="match status" value="1"/>
</dbReference>
<name>A0AAU8DU81_9ACTN</name>
<dbReference type="RefSeq" id="WP_353651159.1">
    <property type="nucleotide sequence ID" value="NZ_CP159218.1"/>
</dbReference>
<dbReference type="PANTHER" id="PTHR35176">
    <property type="entry name" value="HEME OXYGENASE HI_0854-RELATED"/>
    <property type="match status" value="1"/>
</dbReference>
<dbReference type="InterPro" id="IPR019920">
    <property type="entry name" value="F420-binding_dom_put"/>
</dbReference>
<evidence type="ECO:0000313" key="3">
    <source>
        <dbReference type="EMBL" id="XCG65554.1"/>
    </source>
</evidence>
<dbReference type="AlphaFoldDB" id="A0AAU8DU81"/>
<accession>A0AAU8DU81</accession>
<dbReference type="NCBIfam" id="TIGR03618">
    <property type="entry name" value="Rv1155_F420"/>
    <property type="match status" value="1"/>
</dbReference>
<gene>
    <name evidence="3" type="ORF">ABLG96_09905</name>
</gene>
<evidence type="ECO:0000256" key="1">
    <source>
        <dbReference type="ARBA" id="ARBA00023002"/>
    </source>
</evidence>
<protein>
    <submittedName>
        <fullName evidence="3">TIGR03618 family F420-dependent PPOX class oxidoreductase</fullName>
    </submittedName>
</protein>
<sequence>MATDPAALPPAALDMLRARHLATLTTLRSDGSPHVVPVGFSWDPEALLVRVITNRASQKVRNAARGGRAAVSQVDGRHWITLEGPSRVATDAATVADAVRRYAERYREPRPNPERVVIVIEVDRVLGNW</sequence>
<keyword evidence="1" id="KW-0560">Oxidoreductase</keyword>
<organism evidence="3">
    <name type="scientific">Nakamurella sp. A5-74</name>
    <dbReference type="NCBI Taxonomy" id="3158264"/>
    <lineage>
        <taxon>Bacteria</taxon>
        <taxon>Bacillati</taxon>
        <taxon>Actinomycetota</taxon>
        <taxon>Actinomycetes</taxon>
        <taxon>Nakamurellales</taxon>
        <taxon>Nakamurellaceae</taxon>
        <taxon>Nakamurella</taxon>
    </lineage>
</organism>
<dbReference type="EMBL" id="CP159218">
    <property type="protein sequence ID" value="XCG65554.1"/>
    <property type="molecule type" value="Genomic_DNA"/>
</dbReference>
<dbReference type="InterPro" id="IPR011576">
    <property type="entry name" value="Pyridox_Oxase_N"/>
</dbReference>
<feature type="domain" description="Pyridoxamine 5'-phosphate oxidase N-terminal" evidence="2">
    <location>
        <begin position="9"/>
        <end position="125"/>
    </location>
</feature>
<dbReference type="Gene3D" id="2.30.110.10">
    <property type="entry name" value="Electron Transport, Fmn-binding Protein, Chain A"/>
    <property type="match status" value="1"/>
</dbReference>
<dbReference type="InterPro" id="IPR052019">
    <property type="entry name" value="F420H2_bilvrd_red/Heme_oxyg"/>
</dbReference>
<dbReference type="Pfam" id="PF01243">
    <property type="entry name" value="PNPOx_N"/>
    <property type="match status" value="1"/>
</dbReference>